<evidence type="ECO:0000256" key="3">
    <source>
        <dbReference type="ARBA" id="ARBA00022723"/>
    </source>
</evidence>
<proteinExistence type="inferred from homology"/>
<evidence type="ECO:0000259" key="7">
    <source>
        <dbReference type="Pfam" id="PF00107"/>
    </source>
</evidence>
<dbReference type="GO" id="GO:0016491">
    <property type="term" value="F:oxidoreductase activity"/>
    <property type="evidence" value="ECO:0007669"/>
    <property type="project" value="UniProtKB-KW"/>
</dbReference>
<keyword evidence="10" id="KW-1185">Reference proteome</keyword>
<evidence type="ECO:0000313" key="10">
    <source>
        <dbReference type="Proteomes" id="UP000198508"/>
    </source>
</evidence>
<gene>
    <name evidence="9" type="ORF">SAMN05216313_105133</name>
</gene>
<dbReference type="Gene3D" id="3.90.180.10">
    <property type="entry name" value="Medium-chain alcohol dehydrogenases, catalytic domain"/>
    <property type="match status" value="1"/>
</dbReference>
<comment type="cofactor">
    <cofactor evidence="1 6">
        <name>Zn(2+)</name>
        <dbReference type="ChEBI" id="CHEBI:29105"/>
    </cofactor>
</comment>
<dbReference type="Pfam" id="PF08240">
    <property type="entry name" value="ADH_N"/>
    <property type="match status" value="1"/>
</dbReference>
<dbReference type="AlphaFoldDB" id="A0A1I0DXE9"/>
<dbReference type="STRING" id="460384.SAMN05216313_105133"/>
<evidence type="ECO:0000313" key="9">
    <source>
        <dbReference type="EMBL" id="SET37349.1"/>
    </source>
</evidence>
<keyword evidence="5" id="KW-0560">Oxidoreductase</keyword>
<evidence type="ECO:0000259" key="8">
    <source>
        <dbReference type="Pfam" id="PF08240"/>
    </source>
</evidence>
<evidence type="ECO:0000256" key="6">
    <source>
        <dbReference type="RuleBase" id="RU361277"/>
    </source>
</evidence>
<protein>
    <submittedName>
        <fullName evidence="9">Threonine dehydrogenase</fullName>
    </submittedName>
</protein>
<dbReference type="RefSeq" id="WP_092361762.1">
    <property type="nucleotide sequence ID" value="NZ_FOIM01000005.1"/>
</dbReference>
<evidence type="ECO:0000256" key="1">
    <source>
        <dbReference type="ARBA" id="ARBA00001947"/>
    </source>
</evidence>
<evidence type="ECO:0000256" key="5">
    <source>
        <dbReference type="ARBA" id="ARBA00023002"/>
    </source>
</evidence>
<keyword evidence="4 6" id="KW-0862">Zinc</keyword>
<dbReference type="InterPro" id="IPR013149">
    <property type="entry name" value="ADH-like_C"/>
</dbReference>
<dbReference type="InterPro" id="IPR002328">
    <property type="entry name" value="ADH_Zn_CS"/>
</dbReference>
<dbReference type="Gene3D" id="3.40.50.720">
    <property type="entry name" value="NAD(P)-binding Rossmann-like Domain"/>
    <property type="match status" value="1"/>
</dbReference>
<dbReference type="SUPFAM" id="SSF51735">
    <property type="entry name" value="NAD(P)-binding Rossmann-fold domains"/>
    <property type="match status" value="1"/>
</dbReference>
<feature type="domain" description="Alcohol dehydrogenase-like N-terminal" evidence="8">
    <location>
        <begin position="23"/>
        <end position="136"/>
    </location>
</feature>
<evidence type="ECO:0000256" key="2">
    <source>
        <dbReference type="ARBA" id="ARBA00008072"/>
    </source>
</evidence>
<organism evidence="9 10">
    <name type="scientific">Enterocloster lavalensis</name>
    <dbReference type="NCBI Taxonomy" id="460384"/>
    <lineage>
        <taxon>Bacteria</taxon>
        <taxon>Bacillati</taxon>
        <taxon>Bacillota</taxon>
        <taxon>Clostridia</taxon>
        <taxon>Lachnospirales</taxon>
        <taxon>Lachnospiraceae</taxon>
        <taxon>Enterocloster</taxon>
    </lineage>
</organism>
<dbReference type="EMBL" id="FOIM01000005">
    <property type="protein sequence ID" value="SET37349.1"/>
    <property type="molecule type" value="Genomic_DNA"/>
</dbReference>
<accession>A0A1I0DXE9</accession>
<dbReference type="SUPFAM" id="SSF50129">
    <property type="entry name" value="GroES-like"/>
    <property type="match status" value="1"/>
</dbReference>
<dbReference type="GO" id="GO:0008270">
    <property type="term" value="F:zinc ion binding"/>
    <property type="evidence" value="ECO:0007669"/>
    <property type="project" value="InterPro"/>
</dbReference>
<feature type="domain" description="Alcohol dehydrogenase-like C-terminal" evidence="7">
    <location>
        <begin position="176"/>
        <end position="276"/>
    </location>
</feature>
<keyword evidence="3 6" id="KW-0479">Metal-binding</keyword>
<dbReference type="PROSITE" id="PS00059">
    <property type="entry name" value="ADH_ZINC"/>
    <property type="match status" value="1"/>
</dbReference>
<dbReference type="Proteomes" id="UP000198508">
    <property type="component" value="Unassembled WGS sequence"/>
</dbReference>
<sequence>MRGLILIEQGRVALGDRPTPRPGPYEALIRVTAAAACNTDLEIVEHFIMPPVQGRFIGHECVGVIEEVGSEVSYFKPGDRVCVPALTPEWRSIEAQQGWATFSNGGMSFDWGLMRDGTFAEYVCCRDVDMNCGKIPDEVTDLQAVMVSDMISTAWNGLDNTHFRLGDNVAVFGIGPVGLCAIAGVRRKGAGRIFAIGTNPKGIELALEFGATDMISYKEGDVVAQIREKNGGPVDVSVLAGGNGSTVSQAYRLTRPGGQICSVNAFYDDVVISPGDWNSGMETKQMTGYQNTGGRWMFERYLNMLKYDKTFDPSKIITHINHGLEGLEETLWNKKKRECLKSVTILD</sequence>
<evidence type="ECO:0000256" key="4">
    <source>
        <dbReference type="ARBA" id="ARBA00022833"/>
    </source>
</evidence>
<dbReference type="PANTHER" id="PTHR42813">
    <property type="entry name" value="ZINC-TYPE ALCOHOL DEHYDROGENASE-LIKE"/>
    <property type="match status" value="1"/>
</dbReference>
<dbReference type="InterPro" id="IPR011032">
    <property type="entry name" value="GroES-like_sf"/>
</dbReference>
<dbReference type="InterPro" id="IPR013154">
    <property type="entry name" value="ADH-like_N"/>
</dbReference>
<reference evidence="10" key="1">
    <citation type="submission" date="2016-10" db="EMBL/GenBank/DDBJ databases">
        <authorList>
            <person name="Varghese N."/>
            <person name="Submissions S."/>
        </authorList>
    </citation>
    <scope>NUCLEOTIDE SEQUENCE [LARGE SCALE GENOMIC DNA]</scope>
    <source>
        <strain evidence="10">NLAE-zl-G277</strain>
    </source>
</reference>
<dbReference type="PANTHER" id="PTHR42813:SF4">
    <property type="entry name" value="NADP-DEPENDENT ISOPROPANOL DEHYDROGENASE"/>
    <property type="match status" value="1"/>
</dbReference>
<comment type="similarity">
    <text evidence="2 6">Belongs to the zinc-containing alcohol dehydrogenase family.</text>
</comment>
<dbReference type="InterPro" id="IPR036291">
    <property type="entry name" value="NAD(P)-bd_dom_sf"/>
</dbReference>
<name>A0A1I0DXE9_9FIRM</name>
<dbReference type="Pfam" id="PF00107">
    <property type="entry name" value="ADH_zinc_N"/>
    <property type="match status" value="1"/>
</dbReference>